<organism evidence="2 3">
    <name type="scientific">Pisolithus tinctorius Marx 270</name>
    <dbReference type="NCBI Taxonomy" id="870435"/>
    <lineage>
        <taxon>Eukaryota</taxon>
        <taxon>Fungi</taxon>
        <taxon>Dikarya</taxon>
        <taxon>Basidiomycota</taxon>
        <taxon>Agaricomycotina</taxon>
        <taxon>Agaricomycetes</taxon>
        <taxon>Agaricomycetidae</taxon>
        <taxon>Boletales</taxon>
        <taxon>Sclerodermatineae</taxon>
        <taxon>Pisolithaceae</taxon>
        <taxon>Pisolithus</taxon>
    </lineage>
</organism>
<dbReference type="EMBL" id="KN831968">
    <property type="protein sequence ID" value="KIO05221.1"/>
    <property type="molecule type" value="Genomic_DNA"/>
</dbReference>
<reference evidence="2 3" key="1">
    <citation type="submission" date="2014-04" db="EMBL/GenBank/DDBJ databases">
        <authorList>
            <consortium name="DOE Joint Genome Institute"/>
            <person name="Kuo A."/>
            <person name="Kohler A."/>
            <person name="Costa M.D."/>
            <person name="Nagy L.G."/>
            <person name="Floudas D."/>
            <person name="Copeland A."/>
            <person name="Barry K.W."/>
            <person name="Cichocki N."/>
            <person name="Veneault-Fourrey C."/>
            <person name="LaButti K."/>
            <person name="Lindquist E.A."/>
            <person name="Lipzen A."/>
            <person name="Lundell T."/>
            <person name="Morin E."/>
            <person name="Murat C."/>
            <person name="Sun H."/>
            <person name="Tunlid A."/>
            <person name="Henrissat B."/>
            <person name="Grigoriev I.V."/>
            <person name="Hibbett D.S."/>
            <person name="Martin F."/>
            <person name="Nordberg H.P."/>
            <person name="Cantor M.N."/>
            <person name="Hua S.X."/>
        </authorList>
    </citation>
    <scope>NUCLEOTIDE SEQUENCE [LARGE SCALE GENOMIC DNA]</scope>
    <source>
        <strain evidence="2 3">Marx 270</strain>
    </source>
</reference>
<feature type="transmembrane region" description="Helical" evidence="1">
    <location>
        <begin position="20"/>
        <end position="44"/>
    </location>
</feature>
<accession>A0A0C3PB92</accession>
<keyword evidence="1" id="KW-1133">Transmembrane helix</keyword>
<keyword evidence="1" id="KW-0812">Transmembrane</keyword>
<dbReference type="InParanoid" id="A0A0C3PB92"/>
<gene>
    <name evidence="2" type="ORF">M404DRAFT_1000233</name>
</gene>
<protein>
    <submittedName>
        <fullName evidence="2">Uncharacterized protein</fullName>
    </submittedName>
</protein>
<dbReference type="Proteomes" id="UP000054217">
    <property type="component" value="Unassembled WGS sequence"/>
</dbReference>
<name>A0A0C3PB92_PISTI</name>
<proteinExistence type="predicted"/>
<reference evidence="3" key="2">
    <citation type="submission" date="2015-01" db="EMBL/GenBank/DDBJ databases">
        <title>Evolutionary Origins and Diversification of the Mycorrhizal Mutualists.</title>
        <authorList>
            <consortium name="DOE Joint Genome Institute"/>
            <consortium name="Mycorrhizal Genomics Consortium"/>
            <person name="Kohler A."/>
            <person name="Kuo A."/>
            <person name="Nagy L.G."/>
            <person name="Floudas D."/>
            <person name="Copeland A."/>
            <person name="Barry K.W."/>
            <person name="Cichocki N."/>
            <person name="Veneault-Fourrey C."/>
            <person name="LaButti K."/>
            <person name="Lindquist E.A."/>
            <person name="Lipzen A."/>
            <person name="Lundell T."/>
            <person name="Morin E."/>
            <person name="Murat C."/>
            <person name="Riley R."/>
            <person name="Ohm R."/>
            <person name="Sun H."/>
            <person name="Tunlid A."/>
            <person name="Henrissat B."/>
            <person name="Grigoriev I.V."/>
            <person name="Hibbett D.S."/>
            <person name="Martin F."/>
        </authorList>
    </citation>
    <scope>NUCLEOTIDE SEQUENCE [LARGE SCALE GENOMIC DNA]</scope>
    <source>
        <strain evidence="3">Marx 270</strain>
    </source>
</reference>
<evidence type="ECO:0000313" key="2">
    <source>
        <dbReference type="EMBL" id="KIO05221.1"/>
    </source>
</evidence>
<sequence>MSRQTSQTRNSRCLLMNTAFISLSLLAHGGVGSVLLSVSILTCLTRKGFRFLPCPTARFPHQDRLSHYLFVGIVRLSSPPMPWSFSLTHPPRTPTNGPLAVSNSDRGFFSLPFELYHWPWSNIFAYHTSCANLSHRRLKLSIYISPTPFPASHDPWLLSSSGEWRELTW</sequence>
<keyword evidence="1" id="KW-0472">Membrane</keyword>
<evidence type="ECO:0000313" key="3">
    <source>
        <dbReference type="Proteomes" id="UP000054217"/>
    </source>
</evidence>
<dbReference type="HOGENOM" id="CLU_1579173_0_0_1"/>
<dbReference type="AlphaFoldDB" id="A0A0C3PB92"/>
<keyword evidence="3" id="KW-1185">Reference proteome</keyword>
<evidence type="ECO:0000256" key="1">
    <source>
        <dbReference type="SAM" id="Phobius"/>
    </source>
</evidence>